<name>A0ABY8PPQ5_9BACT</name>
<accession>A0ABY8PPQ5</accession>
<organism evidence="1 2">
    <name type="scientific">Marinitoga aeolica</name>
    <dbReference type="NCBI Taxonomy" id="2809031"/>
    <lineage>
        <taxon>Bacteria</taxon>
        <taxon>Thermotogati</taxon>
        <taxon>Thermotogota</taxon>
        <taxon>Thermotogae</taxon>
        <taxon>Petrotogales</taxon>
        <taxon>Petrotogaceae</taxon>
        <taxon>Marinitoga</taxon>
    </lineage>
</organism>
<reference evidence="1 2" key="1">
    <citation type="submission" date="2021-02" db="EMBL/GenBank/DDBJ databases">
        <title>Characterization of Marinitoga sp. nov. str. BP5-C20A.</title>
        <authorList>
            <person name="Erauso G."/>
            <person name="Postec A."/>
        </authorList>
    </citation>
    <scope>NUCLEOTIDE SEQUENCE [LARGE SCALE GENOMIC DNA]</scope>
    <source>
        <strain evidence="1 2">BP5-C20A</strain>
    </source>
</reference>
<protein>
    <submittedName>
        <fullName evidence="1">Uncharacterized protein</fullName>
    </submittedName>
</protein>
<gene>
    <name evidence="1" type="ORF">JRV97_09555</name>
</gene>
<evidence type="ECO:0000313" key="1">
    <source>
        <dbReference type="EMBL" id="WGS64606.1"/>
    </source>
</evidence>
<keyword evidence="2" id="KW-1185">Reference proteome</keyword>
<evidence type="ECO:0000313" key="2">
    <source>
        <dbReference type="Proteomes" id="UP001232493"/>
    </source>
</evidence>
<dbReference type="Proteomes" id="UP001232493">
    <property type="component" value="Chromosome"/>
</dbReference>
<sequence>MKKILLLTFILALVLYFPKNEYNHFFDISSKFALIPKLDENYVPQGLSYFNDWIIISYYSNENNSSILVVLDKNTGEFIKYLSIYFSNGKPYTGHAGGIAVSKKYVWISSDYHLYKIRINDLINTESGNKITIIDSFKIPVKGAFVQYYNNHIWVGEFYHFYDYLTNPSHRLINRKGTEYNAWITGFLLDENENISSLEYILSIPDIVQDIEFTENYIVLSRSYGRKNDSKLEFYPNVLNEKPHGKINNIPLWFLDNPVKTINILPMSEGISKIDNSLYILFESAALKYIHSGKYPTKYIWKLNLEKLVLK</sequence>
<dbReference type="EMBL" id="CP069362">
    <property type="protein sequence ID" value="WGS64606.1"/>
    <property type="molecule type" value="Genomic_DNA"/>
</dbReference>
<dbReference type="RefSeq" id="WP_280998395.1">
    <property type="nucleotide sequence ID" value="NZ_CP069362.1"/>
</dbReference>
<proteinExistence type="predicted"/>